<feature type="region of interest" description="Disordered" evidence="2">
    <location>
        <begin position="1"/>
        <end position="49"/>
    </location>
</feature>
<evidence type="ECO:0000313" key="3">
    <source>
        <dbReference type="EMBL" id="KIO04352.1"/>
    </source>
</evidence>
<feature type="region of interest" description="Disordered" evidence="2">
    <location>
        <begin position="249"/>
        <end position="367"/>
    </location>
</feature>
<dbReference type="Proteomes" id="UP000054217">
    <property type="component" value="Unassembled WGS sequence"/>
</dbReference>
<dbReference type="OrthoDB" id="2678246at2759"/>
<evidence type="ECO:0000256" key="1">
    <source>
        <dbReference type="SAM" id="Coils"/>
    </source>
</evidence>
<reference evidence="4 5" key="1">
    <citation type="submission" date="2014-04" db="EMBL/GenBank/DDBJ databases">
        <authorList>
            <consortium name="DOE Joint Genome Institute"/>
            <person name="Kuo A."/>
            <person name="Kohler A."/>
            <person name="Costa M.D."/>
            <person name="Nagy L.G."/>
            <person name="Floudas D."/>
            <person name="Copeland A."/>
            <person name="Barry K.W."/>
            <person name="Cichocki N."/>
            <person name="Veneault-Fourrey C."/>
            <person name="LaButti K."/>
            <person name="Lindquist E.A."/>
            <person name="Lipzen A."/>
            <person name="Lundell T."/>
            <person name="Morin E."/>
            <person name="Murat C."/>
            <person name="Sun H."/>
            <person name="Tunlid A."/>
            <person name="Henrissat B."/>
            <person name="Grigoriev I.V."/>
            <person name="Hibbett D.S."/>
            <person name="Martin F."/>
            <person name="Nordberg H.P."/>
            <person name="Cantor M.N."/>
            <person name="Hua S.X."/>
        </authorList>
    </citation>
    <scope>NUCLEOTIDE SEQUENCE [LARGE SCALE GENOMIC DNA]</scope>
    <source>
        <strain evidence="4 5">Marx 270</strain>
    </source>
</reference>
<protein>
    <submittedName>
        <fullName evidence="4">Uncharacterized protein</fullName>
    </submittedName>
</protein>
<proteinExistence type="predicted"/>
<dbReference type="STRING" id="870435.A0A0C3PQ03"/>
<dbReference type="EMBL" id="KN831950">
    <property type="protein sequence ID" value="KIO11036.1"/>
    <property type="molecule type" value="Genomic_DNA"/>
</dbReference>
<evidence type="ECO:0000313" key="4">
    <source>
        <dbReference type="EMBL" id="KIO11036.1"/>
    </source>
</evidence>
<dbReference type="EMBL" id="KN831971">
    <property type="protein sequence ID" value="KIO04352.1"/>
    <property type="molecule type" value="Genomic_DNA"/>
</dbReference>
<feature type="compositionally biased region" description="Low complexity" evidence="2">
    <location>
        <begin position="16"/>
        <end position="39"/>
    </location>
</feature>
<keyword evidence="5" id="KW-1185">Reference proteome</keyword>
<sequence>MASLSGQAHRGRPSITATTAGGSSSQVPGSGSKGKGPASNKQLAADSSMESTQLKNINWDTPCTEILIQWLLSHPANCRILFSDKNSGDLPPSLSSTLTERLVGHNKKEVQAMITQAVFEDDSIYKDMYTASAAKFQVSMGNRLNMLKASYRKCCAQFKQSGEGIIPGHPKFTNLHDVVLNSFPWYDNLHSIWQGNPSFNPEPFNSELNKNHAEGFLAVIQNKTLGMKNVSGSGAEIAGDCMGAEGTAGELEEAEEDVPSQAGGEVTNAGEEDGGAGFDEAMPGFGDEQTGGDESPDVNMDSVSVQGDESSPYLCPPPSSASITSTTTSESSGSSSRKPSQSLWDSSSKTSSTKPSSTLTKHGKSQLQDQVIDLSHKAESLVASSSSGKTKCYMVKMEYLRRKEELMKEQAEMATKMELELEAKKLDIQLMKAQEITFNSNAETLHLKIELAKLMKVGSDATPPTA</sequence>
<accession>A0A0C3PQ03</accession>
<reference evidence="5" key="2">
    <citation type="submission" date="2015-01" db="EMBL/GenBank/DDBJ databases">
        <title>Evolutionary Origins and Diversification of the Mycorrhizal Mutualists.</title>
        <authorList>
            <consortium name="DOE Joint Genome Institute"/>
            <consortium name="Mycorrhizal Genomics Consortium"/>
            <person name="Kohler A."/>
            <person name="Kuo A."/>
            <person name="Nagy L.G."/>
            <person name="Floudas D."/>
            <person name="Copeland A."/>
            <person name="Barry K.W."/>
            <person name="Cichocki N."/>
            <person name="Veneault-Fourrey C."/>
            <person name="LaButti K."/>
            <person name="Lindquist E.A."/>
            <person name="Lipzen A."/>
            <person name="Lundell T."/>
            <person name="Morin E."/>
            <person name="Murat C."/>
            <person name="Riley R."/>
            <person name="Ohm R."/>
            <person name="Sun H."/>
            <person name="Tunlid A."/>
            <person name="Henrissat B."/>
            <person name="Grigoriev I.V."/>
            <person name="Hibbett D.S."/>
            <person name="Martin F."/>
        </authorList>
    </citation>
    <scope>NUCLEOTIDE SEQUENCE [LARGE SCALE GENOMIC DNA]</scope>
    <source>
        <strain evidence="5">Marx 270</strain>
    </source>
</reference>
<dbReference type="AlphaFoldDB" id="A0A0C3PQ03"/>
<evidence type="ECO:0000256" key="2">
    <source>
        <dbReference type="SAM" id="MobiDB-lite"/>
    </source>
</evidence>
<gene>
    <name evidence="4" type="ORF">M404DRAFT_20564</name>
    <name evidence="3" type="ORF">M404DRAFT_26196</name>
</gene>
<evidence type="ECO:0000313" key="5">
    <source>
        <dbReference type="Proteomes" id="UP000054217"/>
    </source>
</evidence>
<reference evidence="4" key="3">
    <citation type="submission" date="2015-02" db="EMBL/GenBank/DDBJ databases">
        <title>Evolutionary Origins and Diversification of the Mycorrhizal Mutualists.</title>
        <authorList>
            <consortium name="DOE Joint Genome Institute"/>
            <consortium name="Mycorrhizal Genomics Consortium"/>
            <person name="Kohler A."/>
            <person name="Kuo A."/>
            <person name="Nagy L.G."/>
            <person name="Floudas D."/>
            <person name="Copeland A."/>
            <person name="Barry K.W."/>
            <person name="Cichocki N."/>
            <person name="Veneault-Fourrey C."/>
            <person name="LaButti K."/>
            <person name="Lindquist E.A."/>
            <person name="Lipzen A."/>
            <person name="Lundell T."/>
            <person name="Morin E."/>
            <person name="Murat C."/>
            <person name="Riley R."/>
            <person name="Ohm R."/>
            <person name="Sun H."/>
            <person name="Tunlid A."/>
            <person name="Henrissat B."/>
            <person name="Grigoriev I.V."/>
            <person name="Hibbett D.S."/>
            <person name="Martin F."/>
        </authorList>
    </citation>
    <scope>NUCLEOTIDE SEQUENCE</scope>
    <source>
        <strain evidence="4">Marx 270</strain>
    </source>
</reference>
<organism evidence="4 5">
    <name type="scientific">Pisolithus tinctorius Marx 270</name>
    <dbReference type="NCBI Taxonomy" id="870435"/>
    <lineage>
        <taxon>Eukaryota</taxon>
        <taxon>Fungi</taxon>
        <taxon>Dikarya</taxon>
        <taxon>Basidiomycota</taxon>
        <taxon>Agaricomycotina</taxon>
        <taxon>Agaricomycetes</taxon>
        <taxon>Agaricomycetidae</taxon>
        <taxon>Boletales</taxon>
        <taxon>Sclerodermatineae</taxon>
        <taxon>Pisolithaceae</taxon>
        <taxon>Pisolithus</taxon>
    </lineage>
</organism>
<feature type="coiled-coil region" evidence="1">
    <location>
        <begin position="400"/>
        <end position="436"/>
    </location>
</feature>
<feature type="compositionally biased region" description="Low complexity" evidence="2">
    <location>
        <begin position="320"/>
        <end position="360"/>
    </location>
</feature>
<keyword evidence="1" id="KW-0175">Coiled coil</keyword>
<name>A0A0C3PQ03_PISTI</name>
<dbReference type="HOGENOM" id="CLU_041175_5_0_1"/>